<reference evidence="3" key="1">
    <citation type="submission" date="2005-09" db="EMBL/GenBank/DDBJ databases">
        <title>Annotation of the Aspergillus terreus NIH2624 genome.</title>
        <authorList>
            <person name="Birren B.W."/>
            <person name="Lander E.S."/>
            <person name="Galagan J.E."/>
            <person name="Nusbaum C."/>
            <person name="Devon K."/>
            <person name="Henn M."/>
            <person name="Ma L.-J."/>
            <person name="Jaffe D.B."/>
            <person name="Butler J."/>
            <person name="Alvarez P."/>
            <person name="Gnerre S."/>
            <person name="Grabherr M."/>
            <person name="Kleber M."/>
            <person name="Mauceli E.W."/>
            <person name="Brockman W."/>
            <person name="Rounsley S."/>
            <person name="Young S.K."/>
            <person name="LaButti K."/>
            <person name="Pushparaj V."/>
            <person name="DeCaprio D."/>
            <person name="Crawford M."/>
            <person name="Koehrsen M."/>
            <person name="Engels R."/>
            <person name="Montgomery P."/>
            <person name="Pearson M."/>
            <person name="Howarth C."/>
            <person name="Larson L."/>
            <person name="Luoma S."/>
            <person name="White J."/>
            <person name="Alvarado L."/>
            <person name="Kodira C.D."/>
            <person name="Zeng Q."/>
            <person name="Oleary S."/>
            <person name="Yandava C."/>
            <person name="Denning D.W."/>
            <person name="Nierman W.C."/>
            <person name="Milne T."/>
            <person name="Madden K."/>
        </authorList>
    </citation>
    <scope>NUCLEOTIDE SEQUENCE [LARGE SCALE GENOMIC DNA]</scope>
    <source>
        <strain evidence="3">NIH 2624 / FGSC A1156</strain>
    </source>
</reference>
<accession>Q0CCX3</accession>
<dbReference type="OrthoDB" id="5354164at2759"/>
<sequence length="247" mass="27478">MAPGCGRREEETTNSGAAHRQQFIRRRQDQGTSDEEQTLHATGAPEENLHENVILNLCRALKTLDKLVSGNPQRISDSGVLLAMISWHLYPDLIVLDRKALDISQGDQLVHEGGITTISVSTSSNTNGKQDGVYWSLPLANLRYYGKVRRERSSFHDSKLTLSELQALALGASLEAPDTAVLASSILNALWGYCYTICETSPYANIELWQDPNAFRRGMTPREQVDKYSRAMQYIRALRGGITLLLS</sequence>
<name>Q0CCX3_ASPTN</name>
<feature type="region of interest" description="Disordered" evidence="1">
    <location>
        <begin position="1"/>
        <end position="46"/>
    </location>
</feature>
<proteinExistence type="predicted"/>
<evidence type="ECO:0000256" key="1">
    <source>
        <dbReference type="SAM" id="MobiDB-lite"/>
    </source>
</evidence>
<dbReference type="GeneID" id="4353199"/>
<evidence type="ECO:0000313" key="2">
    <source>
        <dbReference type="EMBL" id="EAU31634.1"/>
    </source>
</evidence>
<evidence type="ECO:0000313" key="3">
    <source>
        <dbReference type="Proteomes" id="UP000007963"/>
    </source>
</evidence>
<feature type="compositionally biased region" description="Basic and acidic residues" evidence="1">
    <location>
        <begin position="1"/>
        <end position="11"/>
    </location>
</feature>
<dbReference type="Proteomes" id="UP000007963">
    <property type="component" value="Unassembled WGS sequence"/>
</dbReference>
<protein>
    <submittedName>
        <fullName evidence="2">Uncharacterized protein</fullName>
    </submittedName>
</protein>
<dbReference type="VEuPathDB" id="FungiDB:ATEG_08461"/>
<organism evidence="2 3">
    <name type="scientific">Aspergillus terreus (strain NIH 2624 / FGSC A1156)</name>
    <dbReference type="NCBI Taxonomy" id="341663"/>
    <lineage>
        <taxon>Eukaryota</taxon>
        <taxon>Fungi</taxon>
        <taxon>Dikarya</taxon>
        <taxon>Ascomycota</taxon>
        <taxon>Pezizomycotina</taxon>
        <taxon>Eurotiomycetes</taxon>
        <taxon>Eurotiomycetidae</taxon>
        <taxon>Eurotiales</taxon>
        <taxon>Aspergillaceae</taxon>
        <taxon>Aspergillus</taxon>
        <taxon>Aspergillus subgen. Circumdati</taxon>
    </lineage>
</organism>
<dbReference type="HOGENOM" id="CLU_1124321_0_0_1"/>
<dbReference type="EMBL" id="CH476605">
    <property type="protein sequence ID" value="EAU31634.1"/>
    <property type="molecule type" value="Genomic_DNA"/>
</dbReference>
<dbReference type="AlphaFoldDB" id="Q0CCX3"/>
<dbReference type="RefSeq" id="XP_001217600.1">
    <property type="nucleotide sequence ID" value="XM_001217599.1"/>
</dbReference>
<gene>
    <name evidence="2" type="ORF">ATEG_08461</name>
</gene>